<organism evidence="13 14">
    <name type="scientific">Actinoplanes aureus</name>
    <dbReference type="NCBI Taxonomy" id="2792083"/>
    <lineage>
        <taxon>Bacteria</taxon>
        <taxon>Bacillati</taxon>
        <taxon>Actinomycetota</taxon>
        <taxon>Actinomycetes</taxon>
        <taxon>Micromonosporales</taxon>
        <taxon>Micromonosporaceae</taxon>
        <taxon>Actinoplanes</taxon>
    </lineage>
</organism>
<comment type="similarity">
    <text evidence="1 8">Belongs to the glycosyl hydrolase 5 (cellulase A) family.</text>
</comment>
<evidence type="ECO:0000313" key="13">
    <source>
        <dbReference type="EMBL" id="MBG0562997.1"/>
    </source>
</evidence>
<dbReference type="RefSeq" id="WP_196414810.1">
    <property type="nucleotide sequence ID" value="NZ_JADQTO010000007.1"/>
</dbReference>
<evidence type="ECO:0000259" key="12">
    <source>
        <dbReference type="Pfam" id="PF18448"/>
    </source>
</evidence>
<keyword evidence="4" id="KW-0136">Cellulose degradation</keyword>
<keyword evidence="2 9" id="KW-0732">Signal</keyword>
<dbReference type="InterPro" id="IPR040946">
    <property type="entry name" value="CBM46"/>
</dbReference>
<dbReference type="Pfam" id="PF18448">
    <property type="entry name" value="CBM46"/>
    <property type="match status" value="1"/>
</dbReference>
<protein>
    <submittedName>
        <fullName evidence="13">Cellulase family glycosylhydrolase</fullName>
    </submittedName>
</protein>
<feature type="signal peptide" evidence="9">
    <location>
        <begin position="1"/>
        <end position="30"/>
    </location>
</feature>
<dbReference type="GO" id="GO:0008422">
    <property type="term" value="F:beta-glucosidase activity"/>
    <property type="evidence" value="ECO:0007669"/>
    <property type="project" value="TreeGrafter"/>
</dbReference>
<dbReference type="EMBL" id="JADQTO010000007">
    <property type="protein sequence ID" value="MBG0562997.1"/>
    <property type="molecule type" value="Genomic_DNA"/>
</dbReference>
<dbReference type="PANTHER" id="PTHR31297:SF41">
    <property type="entry name" value="ENDOGLUCANASE, PUTATIVE (AFU_ORTHOLOGUE AFUA_5G01830)-RELATED"/>
    <property type="match status" value="1"/>
</dbReference>
<dbReference type="Pfam" id="PF00150">
    <property type="entry name" value="Cellulase"/>
    <property type="match status" value="1"/>
</dbReference>
<dbReference type="GO" id="GO:0030245">
    <property type="term" value="P:cellulose catabolic process"/>
    <property type="evidence" value="ECO:0007669"/>
    <property type="project" value="UniProtKB-KW"/>
</dbReference>
<keyword evidence="14" id="KW-1185">Reference proteome</keyword>
<dbReference type="Proteomes" id="UP000598146">
    <property type="component" value="Unassembled WGS sequence"/>
</dbReference>
<sequence length="564" mass="61220">MSRSLGRWRGVGLVLALITGIGLTAGGAQAAPAREPVRTPAQAVAAMQPGWNLGNTFDSTGADETSWGNPRVTPELLDGIRAQGFKSIRIPVTWGQHQGPAPDYTIDPAYLERVKEVVGWALDDGFYVMLNIHHDSWQWINSMPSDHDTVLARYNAIWTQVAAAFRDASPRLVLESVNEPQFNGGDAAALLAELNTSFHRIVRGTGGGNATRLLVLPTLHTSSDQVHLDNLTATFTALNDPNLIATVHFYGYWPFSVNVAGGYRFDATAQQDLLDMFTRTHTSFVAKGIPVVIGEYGLLGFDRHTGTIEQGEKLKFFELFGAQARARNVATMLWDNGQHFDRTAGVWRDPELFAQISSSWRTRSGTAASDLVFVRRSAPVTAQTITLNLNTTGFTHVRLGNVTLRRGPDYTVSGDQLTLTAGLLSRLTKTAGYGVRASLSLRFSRGVPWRLDVVSYDTPVVTAATGTTASFAVPTAFNGDRLATMTATYADGGNAGPHGWTPYKEFDRAFAPDYAAGTIKLTPEFFAEVTDGAPVTLKFYFWSGEIVTYQVTRSGTEVTGTLAG</sequence>
<dbReference type="GO" id="GO:0009986">
    <property type="term" value="C:cell surface"/>
    <property type="evidence" value="ECO:0007669"/>
    <property type="project" value="TreeGrafter"/>
</dbReference>
<evidence type="ECO:0000259" key="10">
    <source>
        <dbReference type="Pfam" id="PF00150"/>
    </source>
</evidence>
<dbReference type="GO" id="GO:0005576">
    <property type="term" value="C:extracellular region"/>
    <property type="evidence" value="ECO:0007669"/>
    <property type="project" value="TreeGrafter"/>
</dbReference>
<gene>
    <name evidence="13" type="ORF">I4J89_16195</name>
</gene>
<evidence type="ECO:0000256" key="5">
    <source>
        <dbReference type="ARBA" id="ARBA00023277"/>
    </source>
</evidence>
<dbReference type="SUPFAM" id="SSF51445">
    <property type="entry name" value="(Trans)glycosidases"/>
    <property type="match status" value="1"/>
</dbReference>
<dbReference type="InterPro" id="IPR016282">
    <property type="entry name" value="Glyco_hydro_5_endoGlcnase_B"/>
</dbReference>
<evidence type="ECO:0000256" key="1">
    <source>
        <dbReference type="ARBA" id="ARBA00005641"/>
    </source>
</evidence>
<dbReference type="AlphaFoldDB" id="A0A931C7V5"/>
<evidence type="ECO:0000256" key="9">
    <source>
        <dbReference type="SAM" id="SignalP"/>
    </source>
</evidence>
<dbReference type="Pfam" id="PF03442">
    <property type="entry name" value="CBM_X2"/>
    <property type="match status" value="1"/>
</dbReference>
<accession>A0A931C7V5</accession>
<evidence type="ECO:0000256" key="4">
    <source>
        <dbReference type="ARBA" id="ARBA00023001"/>
    </source>
</evidence>
<feature type="domain" description="Endoglucanase B carbohydrate binding" evidence="12">
    <location>
        <begin position="457"/>
        <end position="561"/>
    </location>
</feature>
<proteinExistence type="inferred from homology"/>
<dbReference type="PANTHER" id="PTHR31297">
    <property type="entry name" value="GLUCAN ENDO-1,6-BETA-GLUCOSIDASE B"/>
    <property type="match status" value="1"/>
</dbReference>
<evidence type="ECO:0000313" key="14">
    <source>
        <dbReference type="Proteomes" id="UP000598146"/>
    </source>
</evidence>
<name>A0A931C7V5_9ACTN</name>
<comment type="caution">
    <text evidence="13">The sequence shown here is derived from an EMBL/GenBank/DDBJ whole genome shotgun (WGS) entry which is preliminary data.</text>
</comment>
<dbReference type="InterPro" id="IPR013783">
    <property type="entry name" value="Ig-like_fold"/>
</dbReference>
<evidence type="ECO:0000259" key="11">
    <source>
        <dbReference type="Pfam" id="PF03442"/>
    </source>
</evidence>
<dbReference type="Gene3D" id="3.20.20.80">
    <property type="entry name" value="Glycosidases"/>
    <property type="match status" value="1"/>
</dbReference>
<dbReference type="InterPro" id="IPR005102">
    <property type="entry name" value="Carbo-bd_X2"/>
</dbReference>
<feature type="chain" id="PRO_5036815733" evidence="9">
    <location>
        <begin position="31"/>
        <end position="564"/>
    </location>
</feature>
<dbReference type="InterPro" id="IPR017853">
    <property type="entry name" value="GH"/>
</dbReference>
<feature type="domain" description="Glycoside hydrolase family 5" evidence="10">
    <location>
        <begin position="64"/>
        <end position="339"/>
    </location>
</feature>
<keyword evidence="6 8" id="KW-0326">Glycosidase</keyword>
<dbReference type="Gene3D" id="2.60.40.10">
    <property type="entry name" value="Immunoglobulins"/>
    <property type="match status" value="1"/>
</dbReference>
<dbReference type="PIRSF" id="PIRSF001043">
    <property type="entry name" value="Endoglucanase_B"/>
    <property type="match status" value="1"/>
</dbReference>
<evidence type="ECO:0000256" key="6">
    <source>
        <dbReference type="ARBA" id="ARBA00023295"/>
    </source>
</evidence>
<keyword evidence="7" id="KW-0624">Polysaccharide degradation</keyword>
<evidence type="ECO:0000256" key="2">
    <source>
        <dbReference type="ARBA" id="ARBA00022729"/>
    </source>
</evidence>
<keyword evidence="5" id="KW-0119">Carbohydrate metabolism</keyword>
<evidence type="ECO:0000256" key="8">
    <source>
        <dbReference type="RuleBase" id="RU361153"/>
    </source>
</evidence>
<keyword evidence="3 8" id="KW-0378">Hydrolase</keyword>
<evidence type="ECO:0000256" key="3">
    <source>
        <dbReference type="ARBA" id="ARBA00022801"/>
    </source>
</evidence>
<dbReference type="InterPro" id="IPR050386">
    <property type="entry name" value="Glycosyl_hydrolase_5"/>
</dbReference>
<evidence type="ECO:0000256" key="7">
    <source>
        <dbReference type="ARBA" id="ARBA00023326"/>
    </source>
</evidence>
<dbReference type="InterPro" id="IPR001547">
    <property type="entry name" value="Glyco_hydro_5"/>
</dbReference>
<dbReference type="InterPro" id="IPR014756">
    <property type="entry name" value="Ig_E-set"/>
</dbReference>
<feature type="domain" description="Carbohydrate binding X2" evidence="11">
    <location>
        <begin position="369"/>
        <end position="453"/>
    </location>
</feature>
<dbReference type="SUPFAM" id="SSF81296">
    <property type="entry name" value="E set domains"/>
    <property type="match status" value="1"/>
</dbReference>
<reference evidence="13" key="1">
    <citation type="submission" date="2020-11" db="EMBL/GenBank/DDBJ databases">
        <title>Isolation and identification of active actinomycetes.</title>
        <authorList>
            <person name="Sun X."/>
        </authorList>
    </citation>
    <scope>NUCLEOTIDE SEQUENCE</scope>
    <source>
        <strain evidence="13">NEAU-A11</strain>
    </source>
</reference>